<dbReference type="Pfam" id="PF00440">
    <property type="entry name" value="TetR_N"/>
    <property type="match status" value="1"/>
</dbReference>
<evidence type="ECO:0000256" key="2">
    <source>
        <dbReference type="ARBA" id="ARBA00023125"/>
    </source>
</evidence>
<feature type="DNA-binding region" description="H-T-H motif" evidence="4">
    <location>
        <begin position="48"/>
        <end position="67"/>
    </location>
</feature>
<dbReference type="Proteomes" id="UP001500467">
    <property type="component" value="Unassembled WGS sequence"/>
</dbReference>
<evidence type="ECO:0000256" key="1">
    <source>
        <dbReference type="ARBA" id="ARBA00023015"/>
    </source>
</evidence>
<reference evidence="6 7" key="1">
    <citation type="journal article" date="2019" name="Int. J. Syst. Evol. Microbiol.">
        <title>The Global Catalogue of Microorganisms (GCM) 10K type strain sequencing project: providing services to taxonomists for standard genome sequencing and annotation.</title>
        <authorList>
            <consortium name="The Broad Institute Genomics Platform"/>
            <consortium name="The Broad Institute Genome Sequencing Center for Infectious Disease"/>
            <person name="Wu L."/>
            <person name="Ma J."/>
        </authorList>
    </citation>
    <scope>NUCLEOTIDE SEQUENCE [LARGE SCALE GENOMIC DNA]</scope>
    <source>
        <strain evidence="6 7">JCM 13022</strain>
    </source>
</reference>
<evidence type="ECO:0000313" key="6">
    <source>
        <dbReference type="EMBL" id="GAA1209900.1"/>
    </source>
</evidence>
<dbReference type="SUPFAM" id="SSF46689">
    <property type="entry name" value="Homeodomain-like"/>
    <property type="match status" value="1"/>
</dbReference>
<name>A0ABN1VG45_9PSEU</name>
<dbReference type="Gene3D" id="1.10.357.10">
    <property type="entry name" value="Tetracycline Repressor, domain 2"/>
    <property type="match status" value="1"/>
</dbReference>
<dbReference type="PROSITE" id="PS50977">
    <property type="entry name" value="HTH_TETR_2"/>
    <property type="match status" value="1"/>
</dbReference>
<dbReference type="PANTHER" id="PTHR30055:SF238">
    <property type="entry name" value="MYCOFACTOCIN BIOSYNTHESIS TRANSCRIPTIONAL REGULATOR MFTR-RELATED"/>
    <property type="match status" value="1"/>
</dbReference>
<gene>
    <name evidence="6" type="ORF">GCM10009675_32960</name>
</gene>
<organism evidence="6 7">
    <name type="scientific">Prauserella alba</name>
    <dbReference type="NCBI Taxonomy" id="176898"/>
    <lineage>
        <taxon>Bacteria</taxon>
        <taxon>Bacillati</taxon>
        <taxon>Actinomycetota</taxon>
        <taxon>Actinomycetes</taxon>
        <taxon>Pseudonocardiales</taxon>
        <taxon>Pseudonocardiaceae</taxon>
        <taxon>Prauserella</taxon>
    </lineage>
</organism>
<dbReference type="PROSITE" id="PS01081">
    <property type="entry name" value="HTH_TETR_1"/>
    <property type="match status" value="1"/>
</dbReference>
<keyword evidence="1" id="KW-0805">Transcription regulation</keyword>
<feature type="domain" description="HTH tetR-type" evidence="5">
    <location>
        <begin position="25"/>
        <end position="85"/>
    </location>
</feature>
<dbReference type="InterPro" id="IPR009057">
    <property type="entry name" value="Homeodomain-like_sf"/>
</dbReference>
<dbReference type="InterPro" id="IPR001647">
    <property type="entry name" value="HTH_TetR"/>
</dbReference>
<comment type="caution">
    <text evidence="6">The sequence shown here is derived from an EMBL/GenBank/DDBJ whole genome shotgun (WGS) entry which is preliminary data.</text>
</comment>
<evidence type="ECO:0000259" key="5">
    <source>
        <dbReference type="PROSITE" id="PS50977"/>
    </source>
</evidence>
<dbReference type="InterPro" id="IPR050109">
    <property type="entry name" value="HTH-type_TetR-like_transc_reg"/>
</dbReference>
<evidence type="ECO:0000256" key="4">
    <source>
        <dbReference type="PROSITE-ProRule" id="PRU00335"/>
    </source>
</evidence>
<proteinExistence type="predicted"/>
<protein>
    <recommendedName>
        <fullName evidence="5">HTH tetR-type domain-containing protein</fullName>
    </recommendedName>
</protein>
<evidence type="ECO:0000256" key="3">
    <source>
        <dbReference type="ARBA" id="ARBA00023163"/>
    </source>
</evidence>
<accession>A0ABN1VG45</accession>
<sequence>MAHCVIMRDMSPANPASNLRETKKHRTRGRIIDAVLRLGTDDGLEATTIAAIAAEADIGPRTFFRFFPTKEAAVVAPEEELFRNLLDALGDVGPTELLGTAFSRAFDIALGRLDTSWRHRFRGAAQLLESSPSANAAAMVLCARTREQLHAILRDSLQEAPQHVIELALEGVLSAWRLARRDWIAEGSTDPARLHALIRRNMQTLEERPLAELTFSGGATGS</sequence>
<dbReference type="EMBL" id="BAAALM010000012">
    <property type="protein sequence ID" value="GAA1209900.1"/>
    <property type="molecule type" value="Genomic_DNA"/>
</dbReference>
<keyword evidence="3" id="KW-0804">Transcription</keyword>
<evidence type="ECO:0000313" key="7">
    <source>
        <dbReference type="Proteomes" id="UP001500467"/>
    </source>
</evidence>
<keyword evidence="7" id="KW-1185">Reference proteome</keyword>
<keyword evidence="2 4" id="KW-0238">DNA-binding</keyword>
<dbReference type="PANTHER" id="PTHR30055">
    <property type="entry name" value="HTH-TYPE TRANSCRIPTIONAL REGULATOR RUTR"/>
    <property type="match status" value="1"/>
</dbReference>
<dbReference type="Gene3D" id="1.10.10.60">
    <property type="entry name" value="Homeodomain-like"/>
    <property type="match status" value="1"/>
</dbReference>
<dbReference type="InterPro" id="IPR023772">
    <property type="entry name" value="DNA-bd_HTH_TetR-type_CS"/>
</dbReference>